<keyword evidence="3" id="KW-0282">Flagellum</keyword>
<protein>
    <recommendedName>
        <fullName evidence="3">Tektin</fullName>
    </recommendedName>
</protein>
<keyword evidence="3" id="KW-0966">Cell projection</keyword>
<comment type="similarity">
    <text evidence="1 3">Belongs to the tektin family.</text>
</comment>
<keyword evidence="3" id="KW-0969">Cilium</keyword>
<keyword evidence="2" id="KW-0963">Cytoplasm</keyword>
<accession>A0AAW2HL18</accession>
<gene>
    <name evidence="4" type="ORF">PYX00_007893</name>
</gene>
<dbReference type="PANTHER" id="PTHR19960:SF7">
    <property type="entry name" value="TEKTIN"/>
    <property type="match status" value="1"/>
</dbReference>
<reference evidence="4" key="1">
    <citation type="journal article" date="2024" name="Gigascience">
        <title>Chromosome-level genome of the poultry shaft louse Menopon gallinae provides insight into the host-switching and adaptive evolution of parasitic lice.</title>
        <authorList>
            <person name="Xu Y."/>
            <person name="Ma L."/>
            <person name="Liu S."/>
            <person name="Liang Y."/>
            <person name="Liu Q."/>
            <person name="He Z."/>
            <person name="Tian L."/>
            <person name="Duan Y."/>
            <person name="Cai W."/>
            <person name="Li H."/>
            <person name="Song F."/>
        </authorList>
    </citation>
    <scope>NUCLEOTIDE SEQUENCE</scope>
    <source>
        <strain evidence="4">Cailab_2023a</strain>
    </source>
</reference>
<evidence type="ECO:0000256" key="3">
    <source>
        <dbReference type="RuleBase" id="RU367040"/>
    </source>
</evidence>
<dbReference type="PANTHER" id="PTHR19960">
    <property type="entry name" value="TEKTIN"/>
    <property type="match status" value="1"/>
</dbReference>
<sequence length="431" mass="50621">MAVNSISMAEKPVPHMSEADWRGRVWNLRAVAETKTFNSYELRNMDRETRNEAVITRRWANYHTNLRLTDRMTEVRRWLNIMAGALENLKHESKLLMDEKFETEKEIEKFCHYVNILGECRVLRDSKHKLNLVNDMVNYEFQQELKTLEITKKYLSQKCFSAWEENNRLNELIGKLENDIADKMETLEIEGEALRLDNTSVAATYKPDVLRQPATITPYETWLEMVHFNQLTADNECATAAKLRESVALAREKCKTDYLAQYEATNYQLRKTIYETNRLKLDLEFQRSNILDEMEKLNREIDSIMKCREETVQYLKCAESRLEMRNQRPTAEKTKDAPHMGLFEEVMQLQDTLRDLNSRIADSKTTFNQMESYLLELETEIKYKEQSIKIDEEALEAHKTLIVPVPVSQVDKTIELLNMEKSLPPEGPVLQ</sequence>
<name>A0AAW2HL18_9NEOP</name>
<dbReference type="GO" id="GO:0005930">
    <property type="term" value="C:axoneme"/>
    <property type="evidence" value="ECO:0007669"/>
    <property type="project" value="UniProtKB-SubCell"/>
</dbReference>
<dbReference type="Pfam" id="PF03148">
    <property type="entry name" value="Tektin"/>
    <property type="match status" value="1"/>
</dbReference>
<dbReference type="GO" id="GO:0060294">
    <property type="term" value="P:cilium movement involved in cell motility"/>
    <property type="evidence" value="ECO:0007669"/>
    <property type="project" value="UniProtKB-UniRule"/>
</dbReference>
<comment type="caution">
    <text evidence="4">The sequence shown here is derived from an EMBL/GenBank/DDBJ whole genome shotgun (WGS) entry which is preliminary data.</text>
</comment>
<dbReference type="EMBL" id="JARGDH010000004">
    <property type="protein sequence ID" value="KAL0270496.1"/>
    <property type="molecule type" value="Genomic_DNA"/>
</dbReference>
<dbReference type="GO" id="GO:0005634">
    <property type="term" value="C:nucleus"/>
    <property type="evidence" value="ECO:0007669"/>
    <property type="project" value="TreeGrafter"/>
</dbReference>
<proteinExistence type="inferred from homology"/>
<organism evidence="4">
    <name type="scientific">Menopon gallinae</name>
    <name type="common">poultry shaft louse</name>
    <dbReference type="NCBI Taxonomy" id="328185"/>
    <lineage>
        <taxon>Eukaryota</taxon>
        <taxon>Metazoa</taxon>
        <taxon>Ecdysozoa</taxon>
        <taxon>Arthropoda</taxon>
        <taxon>Hexapoda</taxon>
        <taxon>Insecta</taxon>
        <taxon>Pterygota</taxon>
        <taxon>Neoptera</taxon>
        <taxon>Paraneoptera</taxon>
        <taxon>Psocodea</taxon>
        <taxon>Troctomorpha</taxon>
        <taxon>Phthiraptera</taxon>
        <taxon>Amblycera</taxon>
        <taxon>Menoponidae</taxon>
        <taxon>Menopon</taxon>
    </lineage>
</organism>
<evidence type="ECO:0000256" key="2">
    <source>
        <dbReference type="ARBA" id="ARBA00022490"/>
    </source>
</evidence>
<dbReference type="GO" id="GO:0060271">
    <property type="term" value="P:cilium assembly"/>
    <property type="evidence" value="ECO:0007669"/>
    <property type="project" value="UniProtKB-UniRule"/>
</dbReference>
<dbReference type="GO" id="GO:0015630">
    <property type="term" value="C:microtubule cytoskeleton"/>
    <property type="evidence" value="ECO:0007669"/>
    <property type="project" value="UniProtKB-UniRule"/>
</dbReference>
<dbReference type="AlphaFoldDB" id="A0AAW2HL18"/>
<evidence type="ECO:0000256" key="1">
    <source>
        <dbReference type="ARBA" id="ARBA00007209"/>
    </source>
</evidence>
<comment type="subcellular location">
    <subcellularLocation>
        <location evidence="3">Cytoplasm</location>
        <location evidence="3">Cytoskeleton</location>
        <location evidence="3">Cilium axoneme</location>
    </subcellularLocation>
</comment>
<dbReference type="InterPro" id="IPR000435">
    <property type="entry name" value="Tektins"/>
</dbReference>
<dbReference type="InterPro" id="IPR048256">
    <property type="entry name" value="Tektin-like"/>
</dbReference>
<evidence type="ECO:0000313" key="4">
    <source>
        <dbReference type="EMBL" id="KAL0270496.1"/>
    </source>
</evidence>